<dbReference type="KEGG" id="vg:65115495"/>
<dbReference type="GeneID" id="65115495"/>
<name>A0A346FKC4_9CAUD</name>
<sequence length="83" mass="9915">MYKEPHLNEKSDECSRLWYKWFDLSQDPATRRSEECQEARRVWCQCADELGQMVHEAVDPEVFARLFKIGYNNSARVQEDEQS</sequence>
<dbReference type="RefSeq" id="YP_010097828.1">
    <property type="nucleotide sequence ID" value="NC_055761.1"/>
</dbReference>
<reference evidence="1" key="1">
    <citation type="submission" date="2018-07" db="EMBL/GenBank/DDBJ databases">
        <title>Complete genome sequence of the cyanophage S-PRM1 isolated from Singapore coastal waters.</title>
        <authorList>
            <person name="Chenard C."/>
            <person name="Kolundzija S."/>
            <person name="Lauro F.M."/>
        </authorList>
    </citation>
    <scope>NUCLEOTIDE SEQUENCE [LARGE SCALE GENOMIC DNA]</scope>
</reference>
<evidence type="ECO:0000313" key="2">
    <source>
        <dbReference type="Proteomes" id="UP000259950"/>
    </source>
</evidence>
<evidence type="ECO:0000313" key="1">
    <source>
        <dbReference type="EMBL" id="AXN58429.1"/>
    </source>
</evidence>
<proteinExistence type="predicted"/>
<dbReference type="EMBL" id="MH629685">
    <property type="protein sequence ID" value="AXN58429.1"/>
    <property type="molecule type" value="Genomic_DNA"/>
</dbReference>
<protein>
    <submittedName>
        <fullName evidence="1">Uncharacterized protein</fullName>
    </submittedName>
</protein>
<organism evidence="1">
    <name type="scientific">Synechococcus virus S-PRM1</name>
    <dbReference type="NCBI Taxonomy" id="2100130"/>
    <lineage>
        <taxon>Viruses</taxon>
        <taxon>Duplodnaviria</taxon>
        <taxon>Heunggongvirae</taxon>
        <taxon>Uroviricota</taxon>
        <taxon>Caudoviricetes</taxon>
        <taxon>Pantevenvirales</taxon>
        <taxon>Kyanoviridae</taxon>
        <taxon>Makelovirus</taxon>
        <taxon>Makelovirus prm1</taxon>
    </lineage>
</organism>
<keyword evidence="2" id="KW-1185">Reference proteome</keyword>
<dbReference type="Proteomes" id="UP000259950">
    <property type="component" value="Segment"/>
</dbReference>
<accession>A0A346FKC4</accession>